<evidence type="ECO:0000313" key="1">
    <source>
        <dbReference type="EMBL" id="OCK44393.1"/>
    </source>
</evidence>
<gene>
    <name evidence="1" type="ORF">BA195_06865</name>
</gene>
<dbReference type="AlphaFoldDB" id="A0A1B9Y3L7"/>
<accession>A0A1B9Y3L7</accession>
<keyword evidence="2" id="KW-1185">Reference proteome</keyword>
<comment type="caution">
    <text evidence="1">The sequence shown here is derived from an EMBL/GenBank/DDBJ whole genome shotgun (WGS) entry which is preliminary data.</text>
</comment>
<proteinExistence type="predicted"/>
<reference evidence="1 2" key="1">
    <citation type="submission" date="2016-06" db="EMBL/GenBank/DDBJ databases">
        <title>Draft Genome Sequence of Tenacibaculum soleae UCD-KL19.</title>
        <authorList>
            <person name="Eisen J.A."/>
            <person name="Coil D.A."/>
            <person name="Lujan K.M."/>
        </authorList>
    </citation>
    <scope>NUCLEOTIDE SEQUENCE [LARGE SCALE GENOMIC DNA]</scope>
    <source>
        <strain evidence="1 2">UCD-KL19</strain>
    </source>
</reference>
<organism evidence="1 2">
    <name type="scientific">Tenacibaculum soleae</name>
    <dbReference type="NCBI Taxonomy" id="447689"/>
    <lineage>
        <taxon>Bacteria</taxon>
        <taxon>Pseudomonadati</taxon>
        <taxon>Bacteroidota</taxon>
        <taxon>Flavobacteriia</taxon>
        <taxon>Flavobacteriales</taxon>
        <taxon>Flavobacteriaceae</taxon>
        <taxon>Tenacibaculum</taxon>
    </lineage>
</organism>
<sequence length="947" mass="97603">MSVNLFSQVGIGTLTPSESSQLEITSNNKGVLIPRVNIDDLNTTAPITSQVVEESLLVYNTNTVSGKGFYYWAENKWNRLVDIDKVLNIIATHSDNQTITSFFLNNSNILTIEIENGGTATVDLSSLLNRNEVLTGAGSPIVNAINPLSGNLYIDVDNGNLYSSNGSIWISVTEKGVDGADGKTVLNGIGNPGRGVGGDNDFYINTTTNEIFGPKRAGQWGLGTSLVGPTGKKGKTVLNGIGNPGRGIGGDNDFYINTTTNEIFGPKRAGQWGLGTSLVGPVGKKGKTVLNGIGNPGRGVGEDNDFYINTTTNEIFGPKRAGQWGVGVSLVGAVGASGKTILNGNVIPTTEGVDGDFYVNTSTNMFYGPKASGSWGVGVSLVGAVGASGKTILNGNVIPTTEGVDGDFYVNTSTNMFYGPKVSGSWGVGVSLVGAVGASGKTILNGNVIPTTEGVDGDFYVNTSTNMFYGPKVSGSWGVGVSLVGAVGASGKTILNGNVIPTTEGVDGDFYVNTSTNMFYGPKVSGLWGVGVSLVGAVGASGKTILNGNVIPTTEGVDGDFYVNTSTNMFYGPKVSGSWGVGVSLVGAVGASGKTILNGNVIPTTEGVDGDFYVNTSTNMFYGPKVSGSWGVGVSLVGAVGASGKTILNGNVIPTTEGVDGDFYVNTSTNMFYGPKVSGSWGVGVSLVGASGKTILNGNVIPTTEGVDGDFYVNTSTNMFYGPKVSGSWGVGVSLVGASGVDGTLTGIVNPNGVLTGIAGQLYTNTVTGELYKTKDGITWELVDNDEQDMSLTGNIISLTKSLSTVDLSNSTLATSVTNNTTKIENLNRLNSIRVLTDPSSSTTILDSDGTVIIQNTALISLSLSPVLLPDPVISNVGRKITIVYRTSGLVSLGINVTTLSGGNRIKGSVLNALNVSVVGTNTSVTYQCGLDPDGTNYWYVVNKSLL</sequence>
<protein>
    <submittedName>
        <fullName evidence="1">Uncharacterized protein</fullName>
    </submittedName>
</protein>
<dbReference type="STRING" id="447689.BA195_06865"/>
<evidence type="ECO:0000313" key="2">
    <source>
        <dbReference type="Proteomes" id="UP000093186"/>
    </source>
</evidence>
<dbReference type="EMBL" id="MAKX01000001">
    <property type="protein sequence ID" value="OCK44393.1"/>
    <property type="molecule type" value="Genomic_DNA"/>
</dbReference>
<dbReference type="Proteomes" id="UP000093186">
    <property type="component" value="Unassembled WGS sequence"/>
</dbReference>
<name>A0A1B9Y3L7_9FLAO</name>